<feature type="region of interest" description="Disordered" evidence="1">
    <location>
        <begin position="1"/>
        <end position="22"/>
    </location>
</feature>
<proteinExistence type="predicted"/>
<protein>
    <submittedName>
        <fullName evidence="2">Uncharacterized protein</fullName>
    </submittedName>
</protein>
<name>A0AAN8LYA5_9TELE</name>
<dbReference type="EMBL" id="JAGTTL010000014">
    <property type="protein sequence ID" value="KAK6313301.1"/>
    <property type="molecule type" value="Genomic_DNA"/>
</dbReference>
<dbReference type="Gene3D" id="2.60.40.640">
    <property type="match status" value="1"/>
</dbReference>
<sequence length="111" mass="12637">MSQEGQKDHQGQQPPEPLPVHPAIIQKRPSSYKCLHGEVVYSVKAELSRSMRITSKAQATFNFVSNQDCTMEKKLSFPMSGDVTMCQNGQDVLPARFHLFHQPYDLSLYIR</sequence>
<dbReference type="AlphaFoldDB" id="A0AAN8LYA5"/>
<feature type="compositionally biased region" description="Basic and acidic residues" evidence="1">
    <location>
        <begin position="1"/>
        <end position="10"/>
    </location>
</feature>
<evidence type="ECO:0000313" key="2">
    <source>
        <dbReference type="EMBL" id="KAK6313301.1"/>
    </source>
</evidence>
<evidence type="ECO:0000313" key="3">
    <source>
        <dbReference type="Proteomes" id="UP001356427"/>
    </source>
</evidence>
<evidence type="ECO:0000256" key="1">
    <source>
        <dbReference type="SAM" id="MobiDB-lite"/>
    </source>
</evidence>
<accession>A0AAN8LYA5</accession>
<reference evidence="2 3" key="1">
    <citation type="submission" date="2021-04" db="EMBL/GenBank/DDBJ databases">
        <authorList>
            <person name="De Guttry C."/>
            <person name="Zahm M."/>
            <person name="Klopp C."/>
            <person name="Cabau C."/>
            <person name="Louis A."/>
            <person name="Berthelot C."/>
            <person name="Parey E."/>
            <person name="Roest Crollius H."/>
            <person name="Montfort J."/>
            <person name="Robinson-Rechavi M."/>
            <person name="Bucao C."/>
            <person name="Bouchez O."/>
            <person name="Gislard M."/>
            <person name="Lluch J."/>
            <person name="Milhes M."/>
            <person name="Lampietro C."/>
            <person name="Lopez Roques C."/>
            <person name="Donnadieu C."/>
            <person name="Braasch I."/>
            <person name="Desvignes T."/>
            <person name="Postlethwait J."/>
            <person name="Bobe J."/>
            <person name="Wedekind C."/>
            <person name="Guiguen Y."/>
        </authorList>
    </citation>
    <scope>NUCLEOTIDE SEQUENCE [LARGE SCALE GENOMIC DNA]</scope>
    <source>
        <strain evidence="2">Cs_M1</strain>
        <tissue evidence="2">Blood</tissue>
    </source>
</reference>
<organism evidence="2 3">
    <name type="scientific">Coregonus suidteri</name>
    <dbReference type="NCBI Taxonomy" id="861788"/>
    <lineage>
        <taxon>Eukaryota</taxon>
        <taxon>Metazoa</taxon>
        <taxon>Chordata</taxon>
        <taxon>Craniata</taxon>
        <taxon>Vertebrata</taxon>
        <taxon>Euteleostomi</taxon>
        <taxon>Actinopterygii</taxon>
        <taxon>Neopterygii</taxon>
        <taxon>Teleostei</taxon>
        <taxon>Protacanthopterygii</taxon>
        <taxon>Salmoniformes</taxon>
        <taxon>Salmonidae</taxon>
        <taxon>Coregoninae</taxon>
        <taxon>Coregonus</taxon>
    </lineage>
</organism>
<gene>
    <name evidence="2" type="ORF">J4Q44_G00166480</name>
</gene>
<dbReference type="Proteomes" id="UP001356427">
    <property type="component" value="Unassembled WGS sequence"/>
</dbReference>
<dbReference type="InterPro" id="IPR014752">
    <property type="entry name" value="Arrestin-like_C"/>
</dbReference>
<comment type="caution">
    <text evidence="2">The sequence shown here is derived from an EMBL/GenBank/DDBJ whole genome shotgun (WGS) entry which is preliminary data.</text>
</comment>
<keyword evidence="3" id="KW-1185">Reference proteome</keyword>